<feature type="transmembrane region" description="Helical" evidence="2">
    <location>
        <begin position="85"/>
        <end position="111"/>
    </location>
</feature>
<dbReference type="RefSeq" id="WP_330095183.1">
    <property type="nucleotide sequence ID" value="NZ_JAUZMY010000049.1"/>
</dbReference>
<comment type="caution">
    <text evidence="3">The sequence shown here is derived from an EMBL/GenBank/DDBJ whole genome shotgun (WGS) entry which is preliminary data.</text>
</comment>
<evidence type="ECO:0000256" key="2">
    <source>
        <dbReference type="SAM" id="Phobius"/>
    </source>
</evidence>
<keyword evidence="2" id="KW-0812">Transmembrane</keyword>
<accession>A0ABU7KGR1</accession>
<feature type="transmembrane region" description="Helical" evidence="2">
    <location>
        <begin position="123"/>
        <end position="146"/>
    </location>
</feature>
<keyword evidence="2" id="KW-1133">Transmembrane helix</keyword>
<gene>
    <name evidence="3" type="ORF">Q8791_29790</name>
</gene>
<evidence type="ECO:0008006" key="5">
    <source>
        <dbReference type="Google" id="ProtNLM"/>
    </source>
</evidence>
<organism evidence="3 4">
    <name type="scientific">Nocardiopsis codii</name>
    <dbReference type="NCBI Taxonomy" id="3065942"/>
    <lineage>
        <taxon>Bacteria</taxon>
        <taxon>Bacillati</taxon>
        <taxon>Actinomycetota</taxon>
        <taxon>Actinomycetes</taxon>
        <taxon>Streptosporangiales</taxon>
        <taxon>Nocardiopsidaceae</taxon>
        <taxon>Nocardiopsis</taxon>
    </lineage>
</organism>
<name>A0ABU7KGR1_9ACTN</name>
<dbReference type="EMBL" id="JAUZMY010000049">
    <property type="protein sequence ID" value="MEE2041425.1"/>
    <property type="molecule type" value="Genomic_DNA"/>
</dbReference>
<dbReference type="Proteomes" id="UP001356095">
    <property type="component" value="Unassembled WGS sequence"/>
</dbReference>
<evidence type="ECO:0000313" key="4">
    <source>
        <dbReference type="Proteomes" id="UP001356095"/>
    </source>
</evidence>
<evidence type="ECO:0000313" key="3">
    <source>
        <dbReference type="EMBL" id="MEE2041425.1"/>
    </source>
</evidence>
<proteinExistence type="predicted"/>
<keyword evidence="4" id="KW-1185">Reference proteome</keyword>
<feature type="compositionally biased region" description="Low complexity" evidence="1">
    <location>
        <begin position="56"/>
        <end position="73"/>
    </location>
</feature>
<feature type="region of interest" description="Disordered" evidence="1">
    <location>
        <begin position="1"/>
        <end position="73"/>
    </location>
</feature>
<sequence length="193" mass="19375">MSTAPGDNDSPDRTPPTANEGPKPTFEPGLAAEVPDSATDQPSDSGAPADEAADSTGVGTEAAAAPTGPHGPAASGVFSTETFGIVGLVLLAVTVFSGQLLEILTSMLLVGGQPIGADQITQIRTQIMLGGSVALLAVVVSALALALSGARTRPWGRWVSAATLITGLLFVVIAAVSYLLIPDAAPMMPPMME</sequence>
<reference evidence="3 4" key="1">
    <citation type="submission" date="2023-08" db="EMBL/GenBank/DDBJ databases">
        <authorList>
            <person name="Girao M."/>
            <person name="Carvalho M.F."/>
        </authorList>
    </citation>
    <scope>NUCLEOTIDE SEQUENCE [LARGE SCALE GENOMIC DNA]</scope>
    <source>
        <strain evidence="3 4">CT-R113</strain>
    </source>
</reference>
<protein>
    <recommendedName>
        <fullName evidence="5">Integral membrane protein</fullName>
    </recommendedName>
</protein>
<evidence type="ECO:0000256" key="1">
    <source>
        <dbReference type="SAM" id="MobiDB-lite"/>
    </source>
</evidence>
<keyword evidence="2" id="KW-0472">Membrane</keyword>
<feature type="transmembrane region" description="Helical" evidence="2">
    <location>
        <begin position="158"/>
        <end position="181"/>
    </location>
</feature>